<keyword evidence="3" id="KW-1185">Reference proteome</keyword>
<sequence>MDIIFPGENENPFLLFWVFIFLSGPTLGILIGILTRFEMGFVIGTFIPALIGFVFAFQYHQEYKMLTHPGSNLYQGKVIDVEYPKYDAKTSDTISKPPSEPVIRFITNKNRVLVFHGGPRDDGEYKINYQVAILYDTSNNKVIWTYNVSMLKIRALVLMVISTFLFIIGQIPGMEIITDIARDLKATRKKNMQIPTKMLEELFLLFGKIF</sequence>
<comment type="caution">
    <text evidence="2">The sequence shown here is derived from an EMBL/GenBank/DDBJ whole genome shotgun (WGS) entry which is preliminary data.</text>
</comment>
<evidence type="ECO:0000313" key="3">
    <source>
        <dbReference type="Proteomes" id="UP000002837"/>
    </source>
</evidence>
<dbReference type="EMBL" id="AKWJ02000028">
    <property type="protein sequence ID" value="EKP12774.1"/>
    <property type="molecule type" value="Genomic_DNA"/>
</dbReference>
<organism evidence="2 3">
    <name type="scientific">Leptospira borgpetersenii str. 200801926</name>
    <dbReference type="NCBI Taxonomy" id="1193009"/>
    <lineage>
        <taxon>Bacteria</taxon>
        <taxon>Pseudomonadati</taxon>
        <taxon>Spirochaetota</taxon>
        <taxon>Spirochaetia</taxon>
        <taxon>Leptospirales</taxon>
        <taxon>Leptospiraceae</taxon>
        <taxon>Leptospira</taxon>
    </lineage>
</organism>
<evidence type="ECO:0000313" key="2">
    <source>
        <dbReference type="EMBL" id="EKP12774.1"/>
    </source>
</evidence>
<keyword evidence="1" id="KW-1133">Transmembrane helix</keyword>
<keyword evidence="1" id="KW-0812">Transmembrane</keyword>
<protein>
    <submittedName>
        <fullName evidence="2">Uncharacterized protein</fullName>
    </submittedName>
</protein>
<feature type="transmembrane region" description="Helical" evidence="1">
    <location>
        <begin position="14"/>
        <end position="34"/>
    </location>
</feature>
<evidence type="ECO:0000256" key="1">
    <source>
        <dbReference type="SAM" id="Phobius"/>
    </source>
</evidence>
<gene>
    <name evidence="2" type="ORF">LEP1GSC128_3524</name>
</gene>
<name>A0ABP2S3U9_LEPBO</name>
<keyword evidence="1" id="KW-0472">Membrane</keyword>
<proteinExistence type="predicted"/>
<feature type="transmembrane region" description="Helical" evidence="1">
    <location>
        <begin position="41"/>
        <end position="59"/>
    </location>
</feature>
<reference evidence="2" key="1">
    <citation type="submission" date="2012-09" db="EMBL/GenBank/DDBJ databases">
        <authorList>
            <person name="Harkins D.M."/>
            <person name="Durkin A.S."/>
            <person name="Brinkac L.M."/>
            <person name="Selengut J.D."/>
            <person name="Sanka R."/>
            <person name="DePew J."/>
            <person name="Purushe J."/>
            <person name="Picardeau M."/>
            <person name="Werts C."/>
            <person name="Goarant C."/>
            <person name="Vinetz J.M."/>
            <person name="Sutton G.G."/>
            <person name="Nelson W.C."/>
            <person name="Fouts D.E."/>
        </authorList>
    </citation>
    <scope>NUCLEOTIDE SEQUENCE [LARGE SCALE GENOMIC DNA]</scope>
    <source>
        <strain evidence="2">200801926</strain>
    </source>
</reference>
<accession>A0ABP2S3U9</accession>
<dbReference type="Proteomes" id="UP000002837">
    <property type="component" value="Unassembled WGS sequence"/>
</dbReference>
<feature type="transmembrane region" description="Helical" evidence="1">
    <location>
        <begin position="153"/>
        <end position="172"/>
    </location>
</feature>